<gene>
    <name evidence="1" type="ORF">SAMN04489711_13119</name>
</gene>
<evidence type="ECO:0000313" key="1">
    <source>
        <dbReference type="EMBL" id="SFF32697.1"/>
    </source>
</evidence>
<dbReference type="RefSeq" id="WP_175518594.1">
    <property type="nucleotide sequence ID" value="NZ_FONX01000031.1"/>
</dbReference>
<name>A0A1I2HVC9_9BURK</name>
<accession>A0A1I2HVC9</accession>
<dbReference type="EMBL" id="FONX01000031">
    <property type="protein sequence ID" value="SFF32697.1"/>
    <property type="molecule type" value="Genomic_DNA"/>
</dbReference>
<organism evidence="1 2">
    <name type="scientific">Paracidovorax wautersii</name>
    <dbReference type="NCBI Taxonomy" id="1177982"/>
    <lineage>
        <taxon>Bacteria</taxon>
        <taxon>Pseudomonadati</taxon>
        <taxon>Pseudomonadota</taxon>
        <taxon>Betaproteobacteria</taxon>
        <taxon>Burkholderiales</taxon>
        <taxon>Comamonadaceae</taxon>
        <taxon>Paracidovorax</taxon>
    </lineage>
</organism>
<keyword evidence="2" id="KW-1185">Reference proteome</keyword>
<dbReference type="STRING" id="1177982.SAMN04489711_13119"/>
<evidence type="ECO:0000313" key="2">
    <source>
        <dbReference type="Proteomes" id="UP000199119"/>
    </source>
</evidence>
<proteinExistence type="predicted"/>
<sequence>MKTVTIYLTARPCFPALGYRDESGALRIGQPGGDCSRPLTAHEVARVVED</sequence>
<protein>
    <submittedName>
        <fullName evidence="1">Uncharacterized protein</fullName>
    </submittedName>
</protein>
<reference evidence="2" key="1">
    <citation type="submission" date="2016-10" db="EMBL/GenBank/DDBJ databases">
        <authorList>
            <person name="Varghese N."/>
            <person name="Submissions S."/>
        </authorList>
    </citation>
    <scope>NUCLEOTIDE SEQUENCE [LARGE SCALE GENOMIC DNA]</scope>
    <source>
        <strain evidence="2">DSM 27981</strain>
    </source>
</reference>
<dbReference type="AlphaFoldDB" id="A0A1I2HVC9"/>
<dbReference type="Proteomes" id="UP000199119">
    <property type="component" value="Unassembled WGS sequence"/>
</dbReference>